<dbReference type="Gene3D" id="1.20.1250.20">
    <property type="entry name" value="MFS general substrate transporter like domains"/>
    <property type="match status" value="2"/>
</dbReference>
<keyword evidence="9" id="KW-1185">Reference proteome</keyword>
<feature type="transmembrane region" description="Helical" evidence="6">
    <location>
        <begin position="349"/>
        <end position="374"/>
    </location>
</feature>
<dbReference type="KEGG" id="parb:CJU94_27620"/>
<dbReference type="PANTHER" id="PTHR23505">
    <property type="entry name" value="SPINSTER"/>
    <property type="match status" value="1"/>
</dbReference>
<feature type="transmembrane region" description="Helical" evidence="6">
    <location>
        <begin position="196"/>
        <end position="215"/>
    </location>
</feature>
<evidence type="ECO:0000256" key="1">
    <source>
        <dbReference type="ARBA" id="ARBA00004141"/>
    </source>
</evidence>
<comment type="subcellular location">
    <subcellularLocation>
        <location evidence="1">Membrane</location>
        <topology evidence="1">Multi-pass membrane protein</topology>
    </subcellularLocation>
</comment>
<keyword evidence="2" id="KW-0813">Transport</keyword>
<feature type="transmembrane region" description="Helical" evidence="6">
    <location>
        <begin position="414"/>
        <end position="435"/>
    </location>
</feature>
<keyword evidence="5 6" id="KW-0472">Membrane</keyword>
<dbReference type="InterPro" id="IPR020846">
    <property type="entry name" value="MFS_dom"/>
</dbReference>
<dbReference type="OrthoDB" id="7002695at2"/>
<feature type="transmembrane region" description="Helical" evidence="6">
    <location>
        <begin position="291"/>
        <end position="313"/>
    </location>
</feature>
<dbReference type="PANTHER" id="PTHR23505:SF79">
    <property type="entry name" value="PROTEIN SPINSTER"/>
    <property type="match status" value="1"/>
</dbReference>
<feature type="transmembrane region" description="Helical" evidence="6">
    <location>
        <begin position="37"/>
        <end position="56"/>
    </location>
</feature>
<reference evidence="8 9" key="1">
    <citation type="submission" date="2017-08" db="EMBL/GenBank/DDBJ databases">
        <title>Identification and genetic characteristics of simultaneous BTEX- and naphthalene-degrading Paraburkholderia sp. BN5 isolated from petroleum-contaminated soil.</title>
        <authorList>
            <person name="Lee Y."/>
            <person name="Jeon C.O."/>
        </authorList>
    </citation>
    <scope>NUCLEOTIDE SEQUENCE [LARGE SCALE GENOMIC DNA]</scope>
    <source>
        <strain evidence="8 9">BN5</strain>
    </source>
</reference>
<feature type="transmembrane region" description="Helical" evidence="6">
    <location>
        <begin position="386"/>
        <end position="408"/>
    </location>
</feature>
<evidence type="ECO:0000313" key="8">
    <source>
        <dbReference type="EMBL" id="ASW01903.1"/>
    </source>
</evidence>
<dbReference type="GO" id="GO:0022857">
    <property type="term" value="F:transmembrane transporter activity"/>
    <property type="evidence" value="ECO:0007669"/>
    <property type="project" value="InterPro"/>
</dbReference>
<evidence type="ECO:0000256" key="6">
    <source>
        <dbReference type="SAM" id="Phobius"/>
    </source>
</evidence>
<keyword evidence="3 6" id="KW-0812">Transmembrane</keyword>
<feature type="transmembrane region" description="Helical" evidence="6">
    <location>
        <begin position="170"/>
        <end position="190"/>
    </location>
</feature>
<evidence type="ECO:0000259" key="7">
    <source>
        <dbReference type="PROSITE" id="PS50850"/>
    </source>
</evidence>
<dbReference type="EMBL" id="CP022990">
    <property type="protein sequence ID" value="ASW01903.1"/>
    <property type="molecule type" value="Genomic_DNA"/>
</dbReference>
<proteinExistence type="predicted"/>
<dbReference type="Pfam" id="PF07690">
    <property type="entry name" value="MFS_1"/>
    <property type="match status" value="1"/>
</dbReference>
<accession>A0A248VSQ7</accession>
<feature type="transmembrane region" description="Helical" evidence="6">
    <location>
        <begin position="76"/>
        <end position="97"/>
    </location>
</feature>
<evidence type="ECO:0000256" key="4">
    <source>
        <dbReference type="ARBA" id="ARBA00022989"/>
    </source>
</evidence>
<dbReference type="SUPFAM" id="SSF103473">
    <property type="entry name" value="MFS general substrate transporter"/>
    <property type="match status" value="1"/>
</dbReference>
<organism evidence="8 9">
    <name type="scientific">Paraburkholderia aromaticivorans</name>
    <dbReference type="NCBI Taxonomy" id="2026199"/>
    <lineage>
        <taxon>Bacteria</taxon>
        <taxon>Pseudomonadati</taxon>
        <taxon>Pseudomonadota</taxon>
        <taxon>Betaproteobacteria</taxon>
        <taxon>Burkholderiales</taxon>
        <taxon>Burkholderiaceae</taxon>
        <taxon>Paraburkholderia</taxon>
    </lineage>
</organism>
<dbReference type="PROSITE" id="PS50850">
    <property type="entry name" value="MFS"/>
    <property type="match status" value="1"/>
</dbReference>
<gene>
    <name evidence="8" type="ORF">CJU94_27620</name>
</gene>
<protein>
    <submittedName>
        <fullName evidence="8">Multidrug DMT transporter permease</fullName>
    </submittedName>
</protein>
<feature type="transmembrane region" description="Helical" evidence="6">
    <location>
        <begin position="109"/>
        <end position="129"/>
    </location>
</feature>
<dbReference type="InterPro" id="IPR036259">
    <property type="entry name" value="MFS_trans_sf"/>
</dbReference>
<dbReference type="InterPro" id="IPR044770">
    <property type="entry name" value="MFS_spinster-like"/>
</dbReference>
<evidence type="ECO:0000256" key="5">
    <source>
        <dbReference type="ARBA" id="ARBA00023136"/>
    </source>
</evidence>
<feature type="transmembrane region" description="Helical" evidence="6">
    <location>
        <begin position="325"/>
        <end position="343"/>
    </location>
</feature>
<feature type="domain" description="Major facilitator superfamily (MFS) profile" evidence="7">
    <location>
        <begin position="41"/>
        <end position="440"/>
    </location>
</feature>
<dbReference type="Proteomes" id="UP000215158">
    <property type="component" value="Chromosome 2"/>
</dbReference>
<feature type="transmembrane region" description="Helical" evidence="6">
    <location>
        <begin position="135"/>
        <end position="158"/>
    </location>
</feature>
<evidence type="ECO:0000313" key="9">
    <source>
        <dbReference type="Proteomes" id="UP000215158"/>
    </source>
</evidence>
<dbReference type="InterPro" id="IPR011701">
    <property type="entry name" value="MFS"/>
</dbReference>
<name>A0A248VSQ7_9BURK</name>
<dbReference type="AlphaFoldDB" id="A0A248VSQ7"/>
<dbReference type="GO" id="GO:0016020">
    <property type="term" value="C:membrane"/>
    <property type="evidence" value="ECO:0007669"/>
    <property type="project" value="UniProtKB-SubCell"/>
</dbReference>
<evidence type="ECO:0000256" key="2">
    <source>
        <dbReference type="ARBA" id="ARBA00022448"/>
    </source>
</evidence>
<feature type="transmembrane region" description="Helical" evidence="6">
    <location>
        <begin position="256"/>
        <end position="276"/>
    </location>
</feature>
<evidence type="ECO:0000256" key="3">
    <source>
        <dbReference type="ARBA" id="ARBA00022692"/>
    </source>
</evidence>
<sequence>MCTREPRRRALEETILYFHDIELETGKIDSAPAISRTYAWTVFALTLGLLLSDYMSRQVLNAVFPLLKTTWALSDTQLGSLSSIVALMVGVLTFPLSVLADRWGRVNSIALMAGLWSLATLGCAISTSYGEMLVARAFVGLGEAAYGSVGVALVLSVFPAHLRSTLTGAFMAGGAFGSVLGMALGGGIAAHLGWRWSFGSMAAFGLLLLIVYRIVVTEKRLARLRAEVSVAAPCKPGVRLSLRLLVQGLFASRSVVCAYVGSGLHLFVPAALFAWMPSYLNRYYAMTPGSAAVAASGFVLLTGLGMVVCGMLTDRISRAVPVRKWITAIAYCMVSFAVLGTAFRLHAGALQLVLIGIGMFVSAGASGPSGAMVANLTPSSIHASAFATLTLANNLMGLAPAAVLTGMIADRIGLLGTLQIVPIVPLVGAIAFFAGKRSYAKDLRRLSATRDQPTPR</sequence>
<keyword evidence="4 6" id="KW-1133">Transmembrane helix</keyword>